<evidence type="ECO:0000313" key="3">
    <source>
        <dbReference type="Proteomes" id="UP000257143"/>
    </source>
</evidence>
<organism evidence="2 3">
    <name type="scientific">Oceanobacillus arenosus</name>
    <dbReference type="NCBI Taxonomy" id="1229153"/>
    <lineage>
        <taxon>Bacteria</taxon>
        <taxon>Bacillati</taxon>
        <taxon>Bacillota</taxon>
        <taxon>Bacilli</taxon>
        <taxon>Bacillales</taxon>
        <taxon>Bacillaceae</taxon>
        <taxon>Oceanobacillus</taxon>
    </lineage>
</organism>
<reference evidence="3" key="1">
    <citation type="submission" date="2017-11" db="EMBL/GenBank/DDBJ databases">
        <authorList>
            <person name="Zhu W."/>
        </authorList>
    </citation>
    <scope>NUCLEOTIDE SEQUENCE [LARGE SCALE GENOMIC DNA]</scope>
    <source>
        <strain evidence="3">CAU 1183</strain>
    </source>
</reference>
<gene>
    <name evidence="2" type="ORF">CWR48_00760</name>
</gene>
<proteinExistence type="inferred from homology"/>
<dbReference type="AlphaFoldDB" id="A0A3D8Q1G0"/>
<accession>A0A3D8Q1G0</accession>
<protein>
    <recommendedName>
        <fullName evidence="1">UPF0340 protein CWR48_00760</fullName>
    </recommendedName>
</protein>
<comment type="caution">
    <text evidence="2">The sequence shown here is derived from an EMBL/GenBank/DDBJ whole genome shotgun (WGS) entry which is preliminary data.</text>
</comment>
<dbReference type="InterPro" id="IPR006340">
    <property type="entry name" value="DUF436"/>
</dbReference>
<dbReference type="Pfam" id="PF04260">
    <property type="entry name" value="DUF436"/>
    <property type="match status" value="1"/>
</dbReference>
<name>A0A3D8Q1G0_9BACI</name>
<dbReference type="EMBL" id="PIOC01000001">
    <property type="protein sequence ID" value="RDW22270.1"/>
    <property type="molecule type" value="Genomic_DNA"/>
</dbReference>
<comment type="similarity">
    <text evidence="1">Belongs to the UPF0340 family.</text>
</comment>
<dbReference type="Proteomes" id="UP000257143">
    <property type="component" value="Unassembled WGS sequence"/>
</dbReference>
<dbReference type="InterPro" id="IPR028345">
    <property type="entry name" value="Antibiotic_NAT-like"/>
</dbReference>
<dbReference type="PIRSF" id="PIRSF007510">
    <property type="entry name" value="UCP007510"/>
    <property type="match status" value="1"/>
</dbReference>
<dbReference type="HAMAP" id="MF_00800">
    <property type="entry name" value="UPF0340"/>
    <property type="match status" value="1"/>
</dbReference>
<evidence type="ECO:0000256" key="1">
    <source>
        <dbReference type="HAMAP-Rule" id="MF_00800"/>
    </source>
</evidence>
<dbReference type="NCBIfam" id="TIGR01440">
    <property type="entry name" value="TIGR01440 family protein"/>
    <property type="match status" value="1"/>
</dbReference>
<sequence>MKELNQKVQNDIDIVVNEWLESGHLHAGDVFVIGCSTSEVIGKHIGTAGSVEVAGSIFTALQRLLQKENVVLAFQCCEHLNRALVVERETMRANRLEEVAAVPVPTAGGSMASYAYKHMNDPVLVEHIVANAGIDIGETMIGMHMKHVAVPLRFTQRTIGEARITGAYSRPKLIGGKRANYDDTREDN</sequence>
<keyword evidence="3" id="KW-1185">Reference proteome</keyword>
<evidence type="ECO:0000313" key="2">
    <source>
        <dbReference type="EMBL" id="RDW22270.1"/>
    </source>
</evidence>
<dbReference type="Gene3D" id="3.40.50.10360">
    <property type="entry name" value="Hypothetical protein TT1679"/>
    <property type="match status" value="1"/>
</dbReference>
<dbReference type="SUPFAM" id="SSF110710">
    <property type="entry name" value="TTHA0583/YokD-like"/>
    <property type="match status" value="1"/>
</dbReference>
<dbReference type="OrthoDB" id="9803187at2"/>
<dbReference type="RefSeq" id="WP_115771128.1">
    <property type="nucleotide sequence ID" value="NZ_PIOC01000001.1"/>
</dbReference>